<feature type="region of interest" description="Disordered" evidence="1">
    <location>
        <begin position="1"/>
        <end position="46"/>
    </location>
</feature>
<dbReference type="AlphaFoldDB" id="Q6K3S7"/>
<evidence type="ECO:0000313" key="2">
    <source>
        <dbReference type="EMBL" id="BAD19944.1"/>
    </source>
</evidence>
<reference evidence="4" key="3">
    <citation type="journal article" date="2005" name="Nature">
        <title>The map-based sequence of the rice genome.</title>
        <authorList>
            <consortium name="International rice genome sequencing project (IRGSP)"/>
            <person name="Matsumoto T."/>
            <person name="Wu J."/>
            <person name="Kanamori H."/>
            <person name="Katayose Y."/>
            <person name="Fujisawa M."/>
            <person name="Namiki N."/>
            <person name="Mizuno H."/>
            <person name="Yamamoto K."/>
            <person name="Antonio B.A."/>
            <person name="Baba T."/>
            <person name="Sakata K."/>
            <person name="Nagamura Y."/>
            <person name="Aoki H."/>
            <person name="Arikawa K."/>
            <person name="Arita K."/>
            <person name="Bito T."/>
            <person name="Chiden Y."/>
            <person name="Fujitsuka N."/>
            <person name="Fukunaka R."/>
            <person name="Hamada M."/>
            <person name="Harada C."/>
            <person name="Hayashi A."/>
            <person name="Hijishita S."/>
            <person name="Honda M."/>
            <person name="Hosokawa S."/>
            <person name="Ichikawa Y."/>
            <person name="Idonuma A."/>
            <person name="Iijima M."/>
            <person name="Ikeda M."/>
            <person name="Ikeno M."/>
            <person name="Ito K."/>
            <person name="Ito S."/>
            <person name="Ito T."/>
            <person name="Ito Y."/>
            <person name="Ito Y."/>
            <person name="Iwabuchi A."/>
            <person name="Kamiya K."/>
            <person name="Karasawa W."/>
            <person name="Kurita K."/>
            <person name="Katagiri S."/>
            <person name="Kikuta A."/>
            <person name="Kobayashi H."/>
            <person name="Kobayashi N."/>
            <person name="Machita K."/>
            <person name="Maehara T."/>
            <person name="Masukawa M."/>
            <person name="Mizubayashi T."/>
            <person name="Mukai Y."/>
            <person name="Nagasaki H."/>
            <person name="Nagata Y."/>
            <person name="Naito S."/>
            <person name="Nakashima M."/>
            <person name="Nakama Y."/>
            <person name="Nakamichi Y."/>
            <person name="Nakamura M."/>
            <person name="Meguro A."/>
            <person name="Negishi M."/>
            <person name="Ohta I."/>
            <person name="Ohta T."/>
            <person name="Okamoto M."/>
            <person name="Ono N."/>
            <person name="Saji S."/>
            <person name="Sakaguchi M."/>
            <person name="Sakai K."/>
            <person name="Shibata M."/>
            <person name="Shimokawa T."/>
            <person name="Song J."/>
            <person name="Takazaki Y."/>
            <person name="Terasawa K."/>
            <person name="Tsugane M."/>
            <person name="Tsuji K."/>
            <person name="Ueda S."/>
            <person name="Waki K."/>
            <person name="Yamagata H."/>
            <person name="Yamamoto M."/>
            <person name="Yamamoto S."/>
            <person name="Yamane H."/>
            <person name="Yoshiki S."/>
            <person name="Yoshihara R."/>
            <person name="Yukawa K."/>
            <person name="Zhong H."/>
            <person name="Yano M."/>
            <person name="Yuan Q."/>
            <person name="Ouyang S."/>
            <person name="Liu J."/>
            <person name="Jones K.M."/>
            <person name="Gansberger K."/>
            <person name="Moffat K."/>
            <person name="Hill J."/>
            <person name="Bera J."/>
            <person name="Fadrosh D."/>
            <person name="Jin S."/>
            <person name="Johri S."/>
            <person name="Kim M."/>
            <person name="Overton L."/>
            <person name="Reardon M."/>
            <person name="Tsitrin T."/>
            <person name="Vuong H."/>
            <person name="Weaver B."/>
            <person name="Ciecko A."/>
            <person name="Tallon L."/>
            <person name="Jackson J."/>
            <person name="Pai G."/>
            <person name="Aken S.V."/>
            <person name="Utterback T."/>
            <person name="Reidmuller S."/>
            <person name="Feldblyum T."/>
            <person name="Hsiao J."/>
            <person name="Zismann V."/>
            <person name="Iobst S."/>
            <person name="de Vazeille A.R."/>
            <person name="Buell C.R."/>
            <person name="Ying K."/>
            <person name="Li Y."/>
            <person name="Lu T."/>
            <person name="Huang Y."/>
            <person name="Zhao Q."/>
            <person name="Feng Q."/>
            <person name="Zhang L."/>
            <person name="Zhu J."/>
            <person name="Weng Q."/>
            <person name="Mu J."/>
            <person name="Lu Y."/>
            <person name="Fan D."/>
            <person name="Liu Y."/>
            <person name="Guan J."/>
            <person name="Zhang Y."/>
            <person name="Yu S."/>
            <person name="Liu X."/>
            <person name="Zhang Y."/>
            <person name="Hong G."/>
            <person name="Han B."/>
            <person name="Choisne N."/>
            <person name="Demange N."/>
            <person name="Orjeda G."/>
            <person name="Samain S."/>
            <person name="Cattolico L."/>
            <person name="Pelletier E."/>
            <person name="Couloux A."/>
            <person name="Segurens B."/>
            <person name="Wincker P."/>
            <person name="D'Hont A."/>
            <person name="Scarpelli C."/>
            <person name="Weissenbach J."/>
            <person name="Salanoubat M."/>
            <person name="Quetier F."/>
            <person name="Yu Y."/>
            <person name="Kim H.R."/>
            <person name="Rambo T."/>
            <person name="Currie J."/>
            <person name="Collura K."/>
            <person name="Luo M."/>
            <person name="Yang T."/>
            <person name="Ammiraju J.S.S."/>
            <person name="Engler F."/>
            <person name="Soderlund C."/>
            <person name="Wing R.A."/>
            <person name="Palmer L.E."/>
            <person name="de la Bastide M."/>
            <person name="Spiegel L."/>
            <person name="Nascimento L."/>
            <person name="Zutavern T."/>
            <person name="O'Shaughnessy A."/>
            <person name="Dike S."/>
            <person name="Dedhia N."/>
            <person name="Preston R."/>
            <person name="Balija V."/>
            <person name="McCombie W.R."/>
            <person name="Chow T."/>
            <person name="Chen H."/>
            <person name="Chung M."/>
            <person name="Chen C."/>
            <person name="Shaw J."/>
            <person name="Wu H."/>
            <person name="Hsiao K."/>
            <person name="Chao Y."/>
            <person name="Chu M."/>
            <person name="Cheng C."/>
            <person name="Hour A."/>
            <person name="Lee P."/>
            <person name="Lin S."/>
            <person name="Lin Y."/>
            <person name="Liou J."/>
            <person name="Liu S."/>
            <person name="Hsing Y."/>
            <person name="Raghuvanshi S."/>
            <person name="Mohanty A."/>
            <person name="Bharti A.K."/>
            <person name="Gaur A."/>
            <person name="Gupta V."/>
            <person name="Kumar D."/>
            <person name="Ravi V."/>
            <person name="Vij S."/>
            <person name="Kapur A."/>
            <person name="Khurana P."/>
            <person name="Khurana P."/>
            <person name="Khurana J.P."/>
            <person name="Tyagi A.K."/>
            <person name="Gaikwad K."/>
            <person name="Singh A."/>
            <person name="Dalal V."/>
            <person name="Srivastava S."/>
            <person name="Dixit A."/>
            <person name="Pal A.K."/>
            <person name="Ghazi I.A."/>
            <person name="Yadav M."/>
            <person name="Pandit A."/>
            <person name="Bhargava A."/>
            <person name="Sureshbabu K."/>
            <person name="Batra K."/>
            <person name="Sharma T.R."/>
            <person name="Mohapatra T."/>
            <person name="Singh N.K."/>
            <person name="Messing J."/>
            <person name="Nelson A.B."/>
            <person name="Fuks G."/>
            <person name="Kavchok S."/>
            <person name="Keizer G."/>
            <person name="Linton E."/>
            <person name="Llaca V."/>
            <person name="Song R."/>
            <person name="Tanyolac B."/>
            <person name="Young S."/>
            <person name="Ho-Il K."/>
            <person name="Hahn J.H."/>
            <person name="Sangsakoo G."/>
            <person name="Vanavichit A."/>
            <person name="de Mattos Luiz.A.T."/>
            <person name="Zimmer P.D."/>
            <person name="Malone G."/>
            <person name="Dellagostin O."/>
            <person name="de Oliveira A.C."/>
            <person name="Bevan M."/>
            <person name="Bancroft I."/>
            <person name="Minx P."/>
            <person name="Cordum H."/>
            <person name="Wilson R."/>
            <person name="Cheng Z."/>
            <person name="Jin W."/>
            <person name="Jiang J."/>
            <person name="Leong S.A."/>
            <person name="Iwama H."/>
            <person name="Gojobori T."/>
            <person name="Itoh T."/>
            <person name="Niimura Y."/>
            <person name="Fujii Y."/>
            <person name="Habara T."/>
            <person name="Sakai H."/>
            <person name="Sato Y."/>
            <person name="Wilson G."/>
            <person name="Kumar K."/>
            <person name="McCouch S."/>
            <person name="Juretic N."/>
            <person name="Hoen D."/>
            <person name="Wright S."/>
            <person name="Bruskiewich R."/>
            <person name="Bureau T."/>
            <person name="Miyao A."/>
            <person name="Hirochika H."/>
            <person name="Nishikawa T."/>
            <person name="Kadowaki K."/>
            <person name="Sugiura M."/>
            <person name="Burr B."/>
            <person name="Sasaki T."/>
        </authorList>
    </citation>
    <scope>NUCLEOTIDE SEQUENCE [LARGE SCALE GENOMIC DNA]</scope>
    <source>
        <strain evidence="4">cv. Nipponbare</strain>
    </source>
</reference>
<accession>Q6K3S7</accession>
<organism evidence="2 4">
    <name type="scientific">Oryza sativa subsp. japonica</name>
    <name type="common">Rice</name>
    <dbReference type="NCBI Taxonomy" id="39947"/>
    <lineage>
        <taxon>Eukaryota</taxon>
        <taxon>Viridiplantae</taxon>
        <taxon>Streptophyta</taxon>
        <taxon>Embryophyta</taxon>
        <taxon>Tracheophyta</taxon>
        <taxon>Spermatophyta</taxon>
        <taxon>Magnoliopsida</taxon>
        <taxon>Liliopsida</taxon>
        <taxon>Poales</taxon>
        <taxon>Poaceae</taxon>
        <taxon>BOP clade</taxon>
        <taxon>Oryzoideae</taxon>
        <taxon>Oryzeae</taxon>
        <taxon>Oryzinae</taxon>
        <taxon>Oryza</taxon>
        <taxon>Oryza sativa</taxon>
    </lineage>
</organism>
<gene>
    <name evidence="3" type="ORF">OJ1134_F06.24</name>
    <name evidence="2" type="ORF">OSJNBa0090H18.14</name>
</gene>
<name>Q6K3S7_ORYSJ</name>
<protein>
    <submittedName>
        <fullName evidence="2">Uncharacterized protein</fullName>
    </submittedName>
</protein>
<proteinExistence type="predicted"/>
<dbReference type="EMBL" id="AP004117">
    <property type="protein sequence ID" value="BAD27747.1"/>
    <property type="molecule type" value="Genomic_DNA"/>
</dbReference>
<dbReference type="Proteomes" id="UP000000763">
    <property type="component" value="Chromosome 2"/>
</dbReference>
<feature type="compositionally biased region" description="Gly residues" evidence="1">
    <location>
        <begin position="35"/>
        <end position="44"/>
    </location>
</feature>
<sequence length="61" mass="6459">MLPSPLQRPSASPTPTCHRHHYRSGPCSPRTVRGGITGGEGSGAWVGWDEAAGVRGMWSQS</sequence>
<evidence type="ECO:0000256" key="1">
    <source>
        <dbReference type="SAM" id="MobiDB-lite"/>
    </source>
</evidence>
<reference evidence="2" key="2">
    <citation type="submission" date="2002-08" db="EMBL/GenBank/DDBJ databases">
        <title>Oryza sativa nipponbare(GA3) genomic DNA, chromosome 2, BAC clone:OSJNBa0090H18.</title>
        <authorList>
            <person name="Sasaki T."/>
            <person name="Matsumoto T."/>
            <person name="Katayose Y."/>
        </authorList>
    </citation>
    <scope>NUCLEOTIDE SEQUENCE</scope>
</reference>
<evidence type="ECO:0000313" key="4">
    <source>
        <dbReference type="Proteomes" id="UP000000763"/>
    </source>
</evidence>
<dbReference type="EMBL" id="AP005614">
    <property type="protein sequence ID" value="BAD19944.1"/>
    <property type="molecule type" value="Genomic_DNA"/>
</dbReference>
<evidence type="ECO:0000313" key="3">
    <source>
        <dbReference type="EMBL" id="BAD27747.1"/>
    </source>
</evidence>
<reference evidence="3" key="1">
    <citation type="submission" date="2001-08" db="EMBL/GenBank/DDBJ databases">
        <title>Oryza sativa nipponbare(GA3) genomic DNA, chromosome 2, BAC clone:OJ1134_F06.</title>
        <authorList>
            <person name="Sasaki T."/>
            <person name="Matsumoto T."/>
            <person name="Yamamoto K."/>
        </authorList>
    </citation>
    <scope>NUCLEOTIDE SEQUENCE</scope>
</reference>
<reference evidence="4" key="4">
    <citation type="journal article" date="2008" name="Nucleic Acids Res.">
        <title>The rice annotation project database (RAP-DB): 2008 update.</title>
        <authorList>
            <consortium name="The rice annotation project (RAP)"/>
        </authorList>
    </citation>
    <scope>GENOME REANNOTATION</scope>
    <source>
        <strain evidence="4">cv. Nipponbare</strain>
    </source>
</reference>